<sequence>MSMSLLLLALASSSLTLKYFDARGAAEVTRVLLAVGGLEFKDHRYAIGPGFEAPEFKAEKEGGALALNLNRAPLLITDQGAIGQSKAIERYVADVAGLLGKSAIERAQIDMVAEHIRDVRDAQRAKGFSRMTRGKTDDEKAAASDEWYGTDLPGWLGRIEACVVELSGAGASHAIGGSLSYADVCIWSLLREGTAEDAALVATAAAECPTLNCIADSVAAHPAVKGWVASRPETAF</sequence>
<dbReference type="STRING" id="2903.R1DNB7"/>
<evidence type="ECO:0000259" key="2">
    <source>
        <dbReference type="PROSITE" id="PS50404"/>
    </source>
</evidence>
<organism evidence="4 5">
    <name type="scientific">Emiliania huxleyi (strain CCMP1516)</name>
    <dbReference type="NCBI Taxonomy" id="280463"/>
    <lineage>
        <taxon>Eukaryota</taxon>
        <taxon>Haptista</taxon>
        <taxon>Haptophyta</taxon>
        <taxon>Prymnesiophyceae</taxon>
        <taxon>Isochrysidales</taxon>
        <taxon>Noelaerhabdaceae</taxon>
        <taxon>Emiliania</taxon>
    </lineage>
</organism>
<dbReference type="InterPro" id="IPR050213">
    <property type="entry name" value="GST_superfamily"/>
</dbReference>
<dbReference type="Proteomes" id="UP000013827">
    <property type="component" value="Unassembled WGS sequence"/>
</dbReference>
<dbReference type="InterPro" id="IPR004046">
    <property type="entry name" value="GST_C"/>
</dbReference>
<dbReference type="InterPro" id="IPR010987">
    <property type="entry name" value="Glutathione-S-Trfase_C-like"/>
</dbReference>
<proteinExistence type="predicted"/>
<dbReference type="RefSeq" id="XP_005762623.1">
    <property type="nucleotide sequence ID" value="XM_005762566.1"/>
</dbReference>
<dbReference type="KEGG" id="ehx:EMIHUDRAFT_437897"/>
<dbReference type="Pfam" id="PF02798">
    <property type="entry name" value="GST_N"/>
    <property type="match status" value="1"/>
</dbReference>
<dbReference type="PROSITE" id="PS50404">
    <property type="entry name" value="GST_NTER"/>
    <property type="match status" value="1"/>
</dbReference>
<feature type="domain" description="GST N-terminal" evidence="2">
    <location>
        <begin position="13"/>
        <end position="100"/>
    </location>
</feature>
<dbReference type="GO" id="GO:0004364">
    <property type="term" value="F:glutathione transferase activity"/>
    <property type="evidence" value="ECO:0007669"/>
    <property type="project" value="TreeGrafter"/>
</dbReference>
<dbReference type="AlphaFoldDB" id="A0A0D3IG09"/>
<keyword evidence="1" id="KW-0732">Signal</keyword>
<feature type="chain" id="PRO_5044291058" description="Glutathione S-transferase" evidence="1">
    <location>
        <begin position="17"/>
        <end position="236"/>
    </location>
</feature>
<feature type="signal peptide" evidence="1">
    <location>
        <begin position="1"/>
        <end position="16"/>
    </location>
</feature>
<dbReference type="CDD" id="cd03039">
    <property type="entry name" value="GST_N_Sigma_like"/>
    <property type="match status" value="1"/>
</dbReference>
<keyword evidence="5" id="KW-1185">Reference proteome</keyword>
<accession>A0A0D3IG09</accession>
<dbReference type="eggNOG" id="KOG1695">
    <property type="taxonomic scope" value="Eukaryota"/>
</dbReference>
<protein>
    <recommendedName>
        <fullName evidence="6">Glutathione S-transferase</fullName>
    </recommendedName>
</protein>
<dbReference type="Pfam" id="PF14497">
    <property type="entry name" value="GST_C_3"/>
    <property type="match status" value="1"/>
</dbReference>
<evidence type="ECO:0000313" key="5">
    <source>
        <dbReference type="Proteomes" id="UP000013827"/>
    </source>
</evidence>
<dbReference type="PANTHER" id="PTHR11571">
    <property type="entry name" value="GLUTATHIONE S-TRANSFERASE"/>
    <property type="match status" value="1"/>
</dbReference>
<dbReference type="Gene3D" id="1.20.1050.10">
    <property type="match status" value="1"/>
</dbReference>
<dbReference type="SUPFAM" id="SSF47616">
    <property type="entry name" value="GST C-terminal domain-like"/>
    <property type="match status" value="1"/>
</dbReference>
<dbReference type="PaxDb" id="2903-EOD10194"/>
<reference evidence="5" key="1">
    <citation type="journal article" date="2013" name="Nature">
        <title>Pan genome of the phytoplankton Emiliania underpins its global distribution.</title>
        <authorList>
            <person name="Read B.A."/>
            <person name="Kegel J."/>
            <person name="Klute M.J."/>
            <person name="Kuo A."/>
            <person name="Lefebvre S.C."/>
            <person name="Maumus F."/>
            <person name="Mayer C."/>
            <person name="Miller J."/>
            <person name="Monier A."/>
            <person name="Salamov A."/>
            <person name="Young J."/>
            <person name="Aguilar M."/>
            <person name="Claverie J.M."/>
            <person name="Frickenhaus S."/>
            <person name="Gonzalez K."/>
            <person name="Herman E.K."/>
            <person name="Lin Y.C."/>
            <person name="Napier J."/>
            <person name="Ogata H."/>
            <person name="Sarno A.F."/>
            <person name="Shmutz J."/>
            <person name="Schroeder D."/>
            <person name="de Vargas C."/>
            <person name="Verret F."/>
            <person name="von Dassow P."/>
            <person name="Valentin K."/>
            <person name="Van de Peer Y."/>
            <person name="Wheeler G."/>
            <person name="Dacks J.B."/>
            <person name="Delwiche C.F."/>
            <person name="Dyhrman S.T."/>
            <person name="Glockner G."/>
            <person name="John U."/>
            <person name="Richards T."/>
            <person name="Worden A.Z."/>
            <person name="Zhang X."/>
            <person name="Grigoriev I.V."/>
            <person name="Allen A.E."/>
            <person name="Bidle K."/>
            <person name="Borodovsky M."/>
            <person name="Bowler C."/>
            <person name="Brownlee C."/>
            <person name="Cock J.M."/>
            <person name="Elias M."/>
            <person name="Gladyshev V.N."/>
            <person name="Groth M."/>
            <person name="Guda C."/>
            <person name="Hadaegh A."/>
            <person name="Iglesias-Rodriguez M.D."/>
            <person name="Jenkins J."/>
            <person name="Jones B.M."/>
            <person name="Lawson T."/>
            <person name="Leese F."/>
            <person name="Lindquist E."/>
            <person name="Lobanov A."/>
            <person name="Lomsadze A."/>
            <person name="Malik S.B."/>
            <person name="Marsh M.E."/>
            <person name="Mackinder L."/>
            <person name="Mock T."/>
            <person name="Mueller-Roeber B."/>
            <person name="Pagarete A."/>
            <person name="Parker M."/>
            <person name="Probert I."/>
            <person name="Quesneville H."/>
            <person name="Raines C."/>
            <person name="Rensing S.A."/>
            <person name="Riano-Pachon D.M."/>
            <person name="Richier S."/>
            <person name="Rokitta S."/>
            <person name="Shiraiwa Y."/>
            <person name="Soanes D.M."/>
            <person name="van der Giezen M."/>
            <person name="Wahlund T.M."/>
            <person name="Williams B."/>
            <person name="Wilson W."/>
            <person name="Wolfe G."/>
            <person name="Wurch L.L."/>
        </authorList>
    </citation>
    <scope>NUCLEOTIDE SEQUENCE</scope>
</reference>
<evidence type="ECO:0000256" key="1">
    <source>
        <dbReference type="SAM" id="SignalP"/>
    </source>
</evidence>
<dbReference type="InterPro" id="IPR036282">
    <property type="entry name" value="Glutathione-S-Trfase_C_sf"/>
</dbReference>
<evidence type="ECO:0000313" key="4">
    <source>
        <dbReference type="EnsemblProtists" id="EOD10194"/>
    </source>
</evidence>
<dbReference type="GeneID" id="17256351"/>
<dbReference type="InterPro" id="IPR036249">
    <property type="entry name" value="Thioredoxin-like_sf"/>
</dbReference>
<dbReference type="GO" id="GO:0006749">
    <property type="term" value="P:glutathione metabolic process"/>
    <property type="evidence" value="ECO:0007669"/>
    <property type="project" value="TreeGrafter"/>
</dbReference>
<dbReference type="HOGENOM" id="CLU_039475_1_0_1"/>
<dbReference type="InterPro" id="IPR040079">
    <property type="entry name" value="Glutathione_S-Trfase"/>
</dbReference>
<dbReference type="PANTHER" id="PTHR11571:SF150">
    <property type="entry name" value="GLUTATHIONE S-TRANSFERASE"/>
    <property type="match status" value="1"/>
</dbReference>
<feature type="domain" description="GST C-terminal" evidence="3">
    <location>
        <begin position="102"/>
        <end position="236"/>
    </location>
</feature>
<dbReference type="EnsemblProtists" id="EOD10194">
    <property type="protein sequence ID" value="EOD10194"/>
    <property type="gene ID" value="EMIHUDRAFT_437897"/>
</dbReference>
<dbReference type="InterPro" id="IPR004045">
    <property type="entry name" value="Glutathione_S-Trfase_N"/>
</dbReference>
<dbReference type="PROSITE" id="PS50405">
    <property type="entry name" value="GST_CTER"/>
    <property type="match status" value="1"/>
</dbReference>
<dbReference type="SFLD" id="SFLDS00019">
    <property type="entry name" value="Glutathione_Transferase_(cytos"/>
    <property type="match status" value="1"/>
</dbReference>
<evidence type="ECO:0000259" key="3">
    <source>
        <dbReference type="PROSITE" id="PS50405"/>
    </source>
</evidence>
<dbReference type="OMA" id="RIDQADW"/>
<evidence type="ECO:0008006" key="6">
    <source>
        <dbReference type="Google" id="ProtNLM"/>
    </source>
</evidence>
<dbReference type="SUPFAM" id="SSF52833">
    <property type="entry name" value="Thioredoxin-like"/>
    <property type="match status" value="1"/>
</dbReference>
<name>A0A0D3IG09_EMIH1</name>
<dbReference type="Gene3D" id="3.40.30.10">
    <property type="entry name" value="Glutaredoxin"/>
    <property type="match status" value="1"/>
</dbReference>
<reference evidence="4" key="2">
    <citation type="submission" date="2024-10" db="UniProtKB">
        <authorList>
            <consortium name="EnsemblProtists"/>
        </authorList>
    </citation>
    <scope>IDENTIFICATION</scope>
</reference>